<dbReference type="EMBL" id="JAOTOJ010000008">
    <property type="protein sequence ID" value="KAK9396828.1"/>
    <property type="molecule type" value="Genomic_DNA"/>
</dbReference>
<proteinExistence type="predicted"/>
<dbReference type="Proteomes" id="UP001474421">
    <property type="component" value="Unassembled WGS sequence"/>
</dbReference>
<feature type="compositionally biased region" description="Basic and acidic residues" evidence="1">
    <location>
        <begin position="203"/>
        <end position="220"/>
    </location>
</feature>
<protein>
    <submittedName>
        <fullName evidence="2">Uncharacterized protein</fullName>
    </submittedName>
</protein>
<feature type="compositionally biased region" description="Basic and acidic residues" evidence="1">
    <location>
        <begin position="46"/>
        <end position="71"/>
    </location>
</feature>
<feature type="region of interest" description="Disordered" evidence="1">
    <location>
        <begin position="166"/>
        <end position="267"/>
    </location>
</feature>
<sequence length="267" mass="30177">MEVNRQPQVSLKAKITVNVEKKYDIQKKVAREILGSSSDISLRTKSPLERLRSHQKRRQEDHELGKNPREEELFPRFLIKRQGFAKSTGKLAEEQGKLTSHSMVEKTEDSEAQEEPQQVSFLNRHPQAVHSLQKHSILHLPTELPPLTSSAVEDDGGEEEASKVIFIQKSGKTSARPRHGKDSVISEQAKEQNTQSEQITENVLKKELESQDSRREDLLRHMIIGGSNSRRPTDEAKTLNERLPEKTSSNGSTLEVSGRNHLCSPVV</sequence>
<keyword evidence="3" id="KW-1185">Reference proteome</keyword>
<comment type="caution">
    <text evidence="2">The sequence shown here is derived from an EMBL/GenBank/DDBJ whole genome shotgun (WGS) entry which is preliminary data.</text>
</comment>
<feature type="compositionally biased region" description="Polar residues" evidence="1">
    <location>
        <begin position="246"/>
        <end position="255"/>
    </location>
</feature>
<evidence type="ECO:0000313" key="3">
    <source>
        <dbReference type="Proteomes" id="UP001474421"/>
    </source>
</evidence>
<feature type="compositionally biased region" description="Polar residues" evidence="1">
    <location>
        <begin position="191"/>
        <end position="201"/>
    </location>
</feature>
<accession>A0AAW1B5R6</accession>
<feature type="compositionally biased region" description="Basic and acidic residues" evidence="1">
    <location>
        <begin position="231"/>
        <end position="245"/>
    </location>
</feature>
<name>A0AAW1B5R6_CROAD</name>
<organism evidence="2 3">
    <name type="scientific">Crotalus adamanteus</name>
    <name type="common">Eastern diamondback rattlesnake</name>
    <dbReference type="NCBI Taxonomy" id="8729"/>
    <lineage>
        <taxon>Eukaryota</taxon>
        <taxon>Metazoa</taxon>
        <taxon>Chordata</taxon>
        <taxon>Craniata</taxon>
        <taxon>Vertebrata</taxon>
        <taxon>Euteleostomi</taxon>
        <taxon>Lepidosauria</taxon>
        <taxon>Squamata</taxon>
        <taxon>Bifurcata</taxon>
        <taxon>Unidentata</taxon>
        <taxon>Episquamata</taxon>
        <taxon>Toxicofera</taxon>
        <taxon>Serpentes</taxon>
        <taxon>Colubroidea</taxon>
        <taxon>Viperidae</taxon>
        <taxon>Crotalinae</taxon>
        <taxon>Crotalus</taxon>
    </lineage>
</organism>
<feature type="region of interest" description="Disordered" evidence="1">
    <location>
        <begin position="88"/>
        <end position="122"/>
    </location>
</feature>
<dbReference type="AlphaFoldDB" id="A0AAW1B5R6"/>
<reference evidence="2 3" key="1">
    <citation type="journal article" date="2024" name="Proc. Natl. Acad. Sci. U.S.A.">
        <title>The genetic regulatory architecture and epigenomic basis for age-related changes in rattlesnake venom.</title>
        <authorList>
            <person name="Hogan M.P."/>
            <person name="Holding M.L."/>
            <person name="Nystrom G.S."/>
            <person name="Colston T.J."/>
            <person name="Bartlett D.A."/>
            <person name="Mason A.J."/>
            <person name="Ellsworth S.A."/>
            <person name="Rautsaw R.M."/>
            <person name="Lawrence K.C."/>
            <person name="Strickland J.L."/>
            <person name="He B."/>
            <person name="Fraser P."/>
            <person name="Margres M.J."/>
            <person name="Gilbert D.M."/>
            <person name="Gibbs H.L."/>
            <person name="Parkinson C.L."/>
            <person name="Rokyta D.R."/>
        </authorList>
    </citation>
    <scope>NUCLEOTIDE SEQUENCE [LARGE SCALE GENOMIC DNA]</scope>
    <source>
        <strain evidence="2">DRR0105</strain>
    </source>
</reference>
<gene>
    <name evidence="2" type="ORF">NXF25_020189</name>
</gene>
<evidence type="ECO:0000256" key="1">
    <source>
        <dbReference type="SAM" id="MobiDB-lite"/>
    </source>
</evidence>
<feature type="region of interest" description="Disordered" evidence="1">
    <location>
        <begin position="36"/>
        <end position="71"/>
    </location>
</feature>
<feature type="compositionally biased region" description="Basic and acidic residues" evidence="1">
    <location>
        <begin position="180"/>
        <end position="190"/>
    </location>
</feature>
<evidence type="ECO:0000313" key="2">
    <source>
        <dbReference type="EMBL" id="KAK9396828.1"/>
    </source>
</evidence>